<dbReference type="EMBL" id="LPBJ01000047">
    <property type="protein sequence ID" value="KVP98149.1"/>
    <property type="molecule type" value="Genomic_DNA"/>
</dbReference>
<keyword evidence="2" id="KW-1185">Reference proteome</keyword>
<dbReference type="AlphaFoldDB" id="A0AAW3MRD4"/>
<protein>
    <submittedName>
        <fullName evidence="1">Uncharacterized protein</fullName>
    </submittedName>
</protein>
<organism evidence="1 2">
    <name type="scientific">Burkholderia ubonensis</name>
    <dbReference type="NCBI Taxonomy" id="101571"/>
    <lineage>
        <taxon>Bacteria</taxon>
        <taxon>Pseudomonadati</taxon>
        <taxon>Pseudomonadota</taxon>
        <taxon>Betaproteobacteria</taxon>
        <taxon>Burkholderiales</taxon>
        <taxon>Burkholderiaceae</taxon>
        <taxon>Burkholderia</taxon>
        <taxon>Burkholderia cepacia complex</taxon>
    </lineage>
</organism>
<reference evidence="1 2" key="1">
    <citation type="submission" date="2015-11" db="EMBL/GenBank/DDBJ databases">
        <title>Expanding the genomic diversity of Burkholderia species for the development of highly accurate diagnostics.</title>
        <authorList>
            <person name="Sahl J."/>
            <person name="Keim P."/>
            <person name="Wagner D."/>
        </authorList>
    </citation>
    <scope>NUCLEOTIDE SEQUENCE [LARGE SCALE GENOMIC DNA]</scope>
    <source>
        <strain evidence="1 2">MSMB1808WGS</strain>
    </source>
</reference>
<proteinExistence type="predicted"/>
<gene>
    <name evidence="1" type="ORF">WJ96_06140</name>
</gene>
<comment type="caution">
    <text evidence="1">The sequence shown here is derived from an EMBL/GenBank/DDBJ whole genome shotgun (WGS) entry which is preliminary data.</text>
</comment>
<name>A0AAW3MRD4_9BURK</name>
<accession>A0AAW3MRD4</accession>
<dbReference type="Proteomes" id="UP000056453">
    <property type="component" value="Unassembled WGS sequence"/>
</dbReference>
<evidence type="ECO:0000313" key="2">
    <source>
        <dbReference type="Proteomes" id="UP000056453"/>
    </source>
</evidence>
<evidence type="ECO:0000313" key="1">
    <source>
        <dbReference type="EMBL" id="KVP98149.1"/>
    </source>
</evidence>
<sequence>MYRYKTKPIVVDFRPKEKSMAIVSMLHLIRPSMGKPLRHNVLLNGAPTGQPGVTAIIVRDRRLGWCLLADHPENPGVSVTNGAEDYAEAVCRALECPRLDLAWYELDSEGKFDELHLQSSTAGFAPVLEEGCPPRSLEAFTARVSRLPGGLPEDAVKAVQACLERFSA</sequence>